<organism evidence="7 8">
    <name type="scientific">Novosphingobium subterraneum</name>
    <dbReference type="NCBI Taxonomy" id="48936"/>
    <lineage>
        <taxon>Bacteria</taxon>
        <taxon>Pseudomonadati</taxon>
        <taxon>Pseudomonadota</taxon>
        <taxon>Alphaproteobacteria</taxon>
        <taxon>Sphingomonadales</taxon>
        <taxon>Sphingomonadaceae</taxon>
        <taxon>Novosphingobium</taxon>
    </lineage>
</organism>
<feature type="transmembrane region" description="Helical" evidence="5">
    <location>
        <begin position="199"/>
        <end position="218"/>
    </location>
</feature>
<evidence type="ECO:0000256" key="4">
    <source>
        <dbReference type="ARBA" id="ARBA00023136"/>
    </source>
</evidence>
<dbReference type="Pfam" id="PF04932">
    <property type="entry name" value="Wzy_C"/>
    <property type="match status" value="1"/>
</dbReference>
<feature type="transmembrane region" description="Helical" evidence="5">
    <location>
        <begin position="263"/>
        <end position="283"/>
    </location>
</feature>
<dbReference type="Proteomes" id="UP000031338">
    <property type="component" value="Unassembled WGS sequence"/>
</dbReference>
<feature type="transmembrane region" description="Helical" evidence="5">
    <location>
        <begin position="491"/>
        <end position="508"/>
    </location>
</feature>
<evidence type="ECO:0000313" key="7">
    <source>
        <dbReference type="EMBL" id="KHS41769.1"/>
    </source>
</evidence>
<keyword evidence="3 5" id="KW-1133">Transmembrane helix</keyword>
<proteinExistence type="predicted"/>
<evidence type="ECO:0000259" key="6">
    <source>
        <dbReference type="Pfam" id="PF04932"/>
    </source>
</evidence>
<accession>A0A0B8Z6A2</accession>
<evidence type="ECO:0000256" key="5">
    <source>
        <dbReference type="SAM" id="Phobius"/>
    </source>
</evidence>
<feature type="transmembrane region" description="Helical" evidence="5">
    <location>
        <begin position="50"/>
        <end position="70"/>
    </location>
</feature>
<dbReference type="InterPro" id="IPR007016">
    <property type="entry name" value="O-antigen_ligase-rel_domated"/>
</dbReference>
<keyword evidence="8" id="KW-1185">Reference proteome</keyword>
<name>A0A0B8Z6A2_9SPHN</name>
<evidence type="ECO:0000256" key="3">
    <source>
        <dbReference type="ARBA" id="ARBA00022989"/>
    </source>
</evidence>
<feature type="transmembrane region" description="Helical" evidence="5">
    <location>
        <begin position="175"/>
        <end position="192"/>
    </location>
</feature>
<keyword evidence="4 5" id="KW-0472">Membrane</keyword>
<feature type="transmembrane region" description="Helical" evidence="5">
    <location>
        <begin position="426"/>
        <end position="454"/>
    </location>
</feature>
<evidence type="ECO:0000256" key="2">
    <source>
        <dbReference type="ARBA" id="ARBA00022692"/>
    </source>
</evidence>
<dbReference type="PATRIC" id="fig|48936.3.peg.4524"/>
<sequence length="526" mass="57813">MPRGRQYVGPTLAAYHQVGWRSRRRLFLLGLLALVSFAYGAIFALTQTYFLMQLSVPFVVLALLIIWCLPETGQAPERLLEGLFAAFLIALLCWPDYLAVAIPGLPWFTALRLVAVPLAIVLLISLSQSPSFRADMARPLKASPITLRLVVLFSLIALVSVPLSSDPSGSTSKFIVAMLYWVMIFFVSAWVFQKPGRATFLAFALWMILVGICVIGLWEQRLQSVPWAGHIPSFLKIEDPAVERILSAKSRAASKLYRVQSKFTTPLGLAEFLAYATPFVLHIALTTRRFIVRIAALATFPLIWTTIVGTDSRLGMVGFFMTFMLYLIAWAALRWRRSTKSLFGPATVLAYPVIFVAFILSTFFVGRLRALIWGGGAQSASTESRKIQIASGIPKILGRPWGHGIGQGAETLGFRNGAGVLTIDSYYLGIALELGIVGFVVFYAIFIGASLRAIRVSLRQFDSDTAVIFPLVIAIINFVIIKSIFSQLENHPLVFAFLGATLALVLLISNRDQVPSASPTADSSRA</sequence>
<dbReference type="AlphaFoldDB" id="A0A0B8Z6A2"/>
<feature type="domain" description="O-antigen ligase-related" evidence="6">
    <location>
        <begin position="302"/>
        <end position="443"/>
    </location>
</feature>
<feature type="transmembrane region" description="Helical" evidence="5">
    <location>
        <begin position="82"/>
        <end position="99"/>
    </location>
</feature>
<comment type="caution">
    <text evidence="7">The sequence shown here is derived from an EMBL/GenBank/DDBJ whole genome shotgun (WGS) entry which is preliminary data.</text>
</comment>
<feature type="transmembrane region" description="Helical" evidence="5">
    <location>
        <begin position="145"/>
        <end position="163"/>
    </location>
</feature>
<reference evidence="7 8" key="1">
    <citation type="submission" date="2014-10" db="EMBL/GenBank/DDBJ databases">
        <title>Draft genome sequence of Novosphingobium subterraneum DSM 12447.</title>
        <authorList>
            <person name="Gan H.M."/>
            <person name="Gan H.Y."/>
            <person name="Savka M.A."/>
        </authorList>
    </citation>
    <scope>NUCLEOTIDE SEQUENCE [LARGE SCALE GENOMIC DNA]</scope>
    <source>
        <strain evidence="7 8">DSM 12447</strain>
    </source>
</reference>
<gene>
    <name evidence="7" type="ORF">NJ75_04489</name>
</gene>
<protein>
    <recommendedName>
        <fullName evidence="6">O-antigen ligase-related domain-containing protein</fullName>
    </recommendedName>
</protein>
<evidence type="ECO:0000313" key="8">
    <source>
        <dbReference type="Proteomes" id="UP000031338"/>
    </source>
</evidence>
<dbReference type="PANTHER" id="PTHR37422:SF13">
    <property type="entry name" value="LIPOPOLYSACCHARIDE BIOSYNTHESIS PROTEIN PA4999-RELATED"/>
    <property type="match status" value="1"/>
</dbReference>
<feature type="transmembrane region" description="Helical" evidence="5">
    <location>
        <begin position="314"/>
        <end position="333"/>
    </location>
</feature>
<dbReference type="GO" id="GO:0016020">
    <property type="term" value="C:membrane"/>
    <property type="evidence" value="ECO:0007669"/>
    <property type="project" value="UniProtKB-SubCell"/>
</dbReference>
<dbReference type="EMBL" id="JRVC01000034">
    <property type="protein sequence ID" value="KHS41769.1"/>
    <property type="molecule type" value="Genomic_DNA"/>
</dbReference>
<feature type="transmembrane region" description="Helical" evidence="5">
    <location>
        <begin position="290"/>
        <end position="308"/>
    </location>
</feature>
<feature type="transmembrane region" description="Helical" evidence="5">
    <location>
        <begin position="26"/>
        <end position="44"/>
    </location>
</feature>
<dbReference type="PANTHER" id="PTHR37422">
    <property type="entry name" value="TEICHURONIC ACID BIOSYNTHESIS PROTEIN TUAE"/>
    <property type="match status" value="1"/>
</dbReference>
<comment type="subcellular location">
    <subcellularLocation>
        <location evidence="1">Membrane</location>
        <topology evidence="1">Multi-pass membrane protein</topology>
    </subcellularLocation>
</comment>
<evidence type="ECO:0000256" key="1">
    <source>
        <dbReference type="ARBA" id="ARBA00004141"/>
    </source>
</evidence>
<feature type="transmembrane region" description="Helical" evidence="5">
    <location>
        <begin position="466"/>
        <end position="485"/>
    </location>
</feature>
<feature type="transmembrane region" description="Helical" evidence="5">
    <location>
        <begin position="105"/>
        <end position="124"/>
    </location>
</feature>
<dbReference type="STRING" id="48936.NJ75_04489"/>
<keyword evidence="2 5" id="KW-0812">Transmembrane</keyword>
<dbReference type="InterPro" id="IPR051533">
    <property type="entry name" value="WaaL-like"/>
</dbReference>
<feature type="transmembrane region" description="Helical" evidence="5">
    <location>
        <begin position="342"/>
        <end position="365"/>
    </location>
</feature>